<dbReference type="STRING" id="387631.Asulf_01183"/>
<evidence type="ECO:0000256" key="2">
    <source>
        <dbReference type="ARBA" id="ARBA00022485"/>
    </source>
</evidence>
<dbReference type="GO" id="GO:0051539">
    <property type="term" value="F:4 iron, 4 sulfur cluster binding"/>
    <property type="evidence" value="ECO:0007669"/>
    <property type="project" value="UniProtKB-KW"/>
</dbReference>
<dbReference type="GO" id="GO:0006269">
    <property type="term" value="P:DNA replication, synthesis of primer"/>
    <property type="evidence" value="ECO:0007669"/>
    <property type="project" value="UniProtKB-KW"/>
</dbReference>
<dbReference type="Pfam" id="PF04104">
    <property type="entry name" value="DNA_primase_lrg"/>
    <property type="match status" value="1"/>
</dbReference>
<protein>
    <recommendedName>
        <fullName evidence="8">DNA primase large subunit C-terminal domain-containing protein</fullName>
    </recommendedName>
</protein>
<evidence type="ECO:0000256" key="7">
    <source>
        <dbReference type="ARBA" id="ARBA00023014"/>
    </source>
</evidence>
<sequence>MLQLKPERWSPRLQKAWAGRYHHLHAWRKVAEERMKVLDKLVQLATRFNAELRFLPLDFDNNPLTKTWASIDEIDHELLLFAPVIFRELFPNELLIEIDDADDNRLLRKAILVKNALDLLGIGYTVGYTGRRSFHFSVLIDTDALPKEVDVQLVKQAIVRKISMFAGNIIDSIATGAFSRRMVREFFSLNTKQDKGDANQEEGRKPPTFKIPIDKLEIKRVFFPAVPSMHFNGYKVWVPDESTLELIQDEIKVDEKKIQLIKLPPRRSKHKKGGRKKIRPCIQKLIEKAQDSINLEHYKRIAIVAELYVAEYSIDEIVSVFRNQPDFDEKKTRYQVEHITAKGINAPYKPFRCATIKQLGLCVPTCKFYS</sequence>
<dbReference type="EMBL" id="CP005290">
    <property type="protein sequence ID" value="AGK61182.1"/>
    <property type="molecule type" value="Genomic_DNA"/>
</dbReference>
<evidence type="ECO:0000313" key="9">
    <source>
        <dbReference type="EMBL" id="AGK61182.1"/>
    </source>
</evidence>
<keyword evidence="3" id="KW-0639">Primosome</keyword>
<dbReference type="GO" id="GO:0046872">
    <property type="term" value="F:metal ion binding"/>
    <property type="evidence" value="ECO:0007669"/>
    <property type="project" value="UniProtKB-KW"/>
</dbReference>
<evidence type="ECO:0000313" key="10">
    <source>
        <dbReference type="Proteomes" id="UP000013307"/>
    </source>
</evidence>
<keyword evidence="4" id="KW-0235">DNA replication</keyword>
<evidence type="ECO:0000259" key="8">
    <source>
        <dbReference type="Pfam" id="PF04104"/>
    </source>
</evidence>
<gene>
    <name evidence="9" type="ORF">Asulf_01183</name>
</gene>
<dbReference type="GeneID" id="62368283"/>
<feature type="domain" description="DNA primase large subunit C-terminal" evidence="8">
    <location>
        <begin position="276"/>
        <end position="358"/>
    </location>
</feature>
<evidence type="ECO:0000256" key="1">
    <source>
        <dbReference type="ARBA" id="ARBA00001966"/>
    </source>
</evidence>
<comment type="cofactor">
    <cofactor evidence="1">
        <name>[4Fe-4S] cluster</name>
        <dbReference type="ChEBI" id="CHEBI:49883"/>
    </cofactor>
</comment>
<reference evidence="9 10" key="1">
    <citation type="journal article" date="2013" name="Genome Announc.">
        <title>Complete Genome Sequence of the Thermophilic and Facultatively Chemolithoautotrophic Sulfate Reducer Archaeoglobus sulfaticallidus Strain PM70-1T.</title>
        <authorList>
            <person name="Stokke R."/>
            <person name="Hocking W.P."/>
            <person name="Steinsbu B.O."/>
            <person name="Steen I.H."/>
        </authorList>
    </citation>
    <scope>NUCLEOTIDE SEQUENCE [LARGE SCALE GENOMIC DNA]</scope>
    <source>
        <strain evidence="9">PM70-1</strain>
    </source>
</reference>
<proteinExistence type="predicted"/>
<keyword evidence="7" id="KW-0411">Iron-sulfur</keyword>
<dbReference type="KEGG" id="ast:Asulf_01183"/>
<keyword evidence="10" id="KW-1185">Reference proteome</keyword>
<accession>N0BFW0</accession>
<dbReference type="RefSeq" id="WP_015590780.1">
    <property type="nucleotide sequence ID" value="NC_021169.1"/>
</dbReference>
<dbReference type="InterPro" id="IPR058560">
    <property type="entry name" value="DNA_primase_C"/>
</dbReference>
<dbReference type="HOGENOM" id="CLU_747234_0_0_2"/>
<name>N0BFW0_9EURY</name>
<evidence type="ECO:0000256" key="3">
    <source>
        <dbReference type="ARBA" id="ARBA00022515"/>
    </source>
</evidence>
<keyword evidence="2" id="KW-0004">4Fe-4S</keyword>
<dbReference type="AlphaFoldDB" id="N0BFW0"/>
<dbReference type="eggNOG" id="arCOG03013">
    <property type="taxonomic scope" value="Archaea"/>
</dbReference>
<dbReference type="Proteomes" id="UP000013307">
    <property type="component" value="Chromosome"/>
</dbReference>
<evidence type="ECO:0000256" key="4">
    <source>
        <dbReference type="ARBA" id="ARBA00022705"/>
    </source>
</evidence>
<evidence type="ECO:0000256" key="6">
    <source>
        <dbReference type="ARBA" id="ARBA00023004"/>
    </source>
</evidence>
<evidence type="ECO:0000256" key="5">
    <source>
        <dbReference type="ARBA" id="ARBA00022723"/>
    </source>
</evidence>
<dbReference type="OrthoDB" id="46081at2157"/>
<organism evidence="9 10">
    <name type="scientific">Archaeoglobus sulfaticallidus PM70-1</name>
    <dbReference type="NCBI Taxonomy" id="387631"/>
    <lineage>
        <taxon>Archaea</taxon>
        <taxon>Methanobacteriati</taxon>
        <taxon>Methanobacteriota</taxon>
        <taxon>Archaeoglobi</taxon>
        <taxon>Archaeoglobales</taxon>
        <taxon>Archaeoglobaceae</taxon>
        <taxon>Archaeoglobus</taxon>
    </lineage>
</organism>
<dbReference type="GO" id="GO:1990077">
    <property type="term" value="C:primosome complex"/>
    <property type="evidence" value="ECO:0007669"/>
    <property type="project" value="UniProtKB-KW"/>
</dbReference>
<keyword evidence="6" id="KW-0408">Iron</keyword>
<keyword evidence="5" id="KW-0479">Metal-binding</keyword>